<dbReference type="EMBL" id="NKXS01000288">
    <property type="protein sequence ID" value="PIN25221.1"/>
    <property type="molecule type" value="Genomic_DNA"/>
</dbReference>
<comment type="caution">
    <text evidence="2">The sequence shown here is derived from an EMBL/GenBank/DDBJ whole genome shotgun (WGS) entry which is preliminary data.</text>
</comment>
<reference evidence="3" key="1">
    <citation type="journal article" date="2018" name="Gigascience">
        <title>Genome assembly of the Pink Ipe (Handroanthus impetiginosus, Bignoniaceae), a highly valued, ecologically keystone Neotropical timber forest tree.</title>
        <authorList>
            <person name="Silva-Junior O.B."/>
            <person name="Grattapaglia D."/>
            <person name="Novaes E."/>
            <person name="Collevatti R.G."/>
        </authorList>
    </citation>
    <scope>NUCLEOTIDE SEQUENCE [LARGE SCALE GENOMIC DNA]</scope>
    <source>
        <strain evidence="3">cv. UFG-1</strain>
    </source>
</reference>
<evidence type="ECO:0008006" key="4">
    <source>
        <dbReference type="Google" id="ProtNLM"/>
    </source>
</evidence>
<protein>
    <recommendedName>
        <fullName evidence="4">CAAX amino terminal protease</fullName>
    </recommendedName>
</protein>
<evidence type="ECO:0000313" key="3">
    <source>
        <dbReference type="Proteomes" id="UP000231279"/>
    </source>
</evidence>
<feature type="transmembrane region" description="Helical" evidence="1">
    <location>
        <begin position="44"/>
        <end position="65"/>
    </location>
</feature>
<evidence type="ECO:0000313" key="2">
    <source>
        <dbReference type="EMBL" id="PIN25221.1"/>
    </source>
</evidence>
<dbReference type="OrthoDB" id="1742244at2759"/>
<accession>A0A2G9I630</accession>
<keyword evidence="3" id="KW-1185">Reference proteome</keyword>
<proteinExistence type="predicted"/>
<dbReference type="PANTHER" id="PTHR43592">
    <property type="entry name" value="CAAX AMINO TERMINAL PROTEASE"/>
    <property type="match status" value="1"/>
</dbReference>
<name>A0A2G9I630_9LAMI</name>
<evidence type="ECO:0000256" key="1">
    <source>
        <dbReference type="SAM" id="Phobius"/>
    </source>
</evidence>
<organism evidence="2 3">
    <name type="scientific">Handroanthus impetiginosus</name>
    <dbReference type="NCBI Taxonomy" id="429701"/>
    <lineage>
        <taxon>Eukaryota</taxon>
        <taxon>Viridiplantae</taxon>
        <taxon>Streptophyta</taxon>
        <taxon>Embryophyta</taxon>
        <taxon>Tracheophyta</taxon>
        <taxon>Spermatophyta</taxon>
        <taxon>Magnoliopsida</taxon>
        <taxon>eudicotyledons</taxon>
        <taxon>Gunneridae</taxon>
        <taxon>Pentapetalae</taxon>
        <taxon>asterids</taxon>
        <taxon>lamiids</taxon>
        <taxon>Lamiales</taxon>
        <taxon>Bignoniaceae</taxon>
        <taxon>Crescentiina</taxon>
        <taxon>Tabebuia alliance</taxon>
        <taxon>Handroanthus</taxon>
    </lineage>
</organism>
<sequence>MNDLILLCSSRALLILGIQALELSVYDLLGFFNANKSSEERSWLLASLLGFGFLLSLVFITSYFADTLMGPRMNNLILKEILSSGSSSITAWILVYCIITPLLEKVVHSGFLVTSLASKMKRQQAFAISSIDFLQLFIVGFVFRCSYCWMGNLSLFIAIHS</sequence>
<dbReference type="Proteomes" id="UP000231279">
    <property type="component" value="Unassembled WGS sequence"/>
</dbReference>
<feature type="transmembrane region" description="Helical" evidence="1">
    <location>
        <begin position="77"/>
        <end position="103"/>
    </location>
</feature>
<dbReference type="STRING" id="429701.A0A2G9I630"/>
<keyword evidence="1" id="KW-0472">Membrane</keyword>
<gene>
    <name evidence="2" type="ORF">CDL12_02040</name>
</gene>
<keyword evidence="1" id="KW-0812">Transmembrane</keyword>
<keyword evidence="1" id="KW-1133">Transmembrane helix</keyword>
<dbReference type="AlphaFoldDB" id="A0A2G9I630"/>
<dbReference type="PANTHER" id="PTHR43592:SF4">
    <property type="entry name" value="CAAX AMINO TERMINAL PROTEASE FAMILY PROTEIN"/>
    <property type="match status" value="1"/>
</dbReference>